<comment type="caution">
    <text evidence="1">The sequence shown here is derived from an EMBL/GenBank/DDBJ whole genome shotgun (WGS) entry which is preliminary data.</text>
</comment>
<proteinExistence type="predicted"/>
<reference evidence="1" key="2">
    <citation type="submission" date="2022-01" db="EMBL/GenBank/DDBJ databases">
        <authorList>
            <person name="Yamashiro T."/>
            <person name="Shiraishi A."/>
            <person name="Satake H."/>
            <person name="Nakayama K."/>
        </authorList>
    </citation>
    <scope>NUCLEOTIDE SEQUENCE</scope>
</reference>
<sequence length="441" mass="51052">MNNQAVWQSRDQDLTPQIPENLDLVYVSCERDLHFTIRYLYNKDLFFLKHGNTKARKYVVSLHNFHATSFLEDDLEEVFTRWVDPDEVFSNQKSIEIIRVLHHETYEQDLMDEICVKRANGKAYFFSESNYKYLNKNDIEDMHYICLRRKKNTQQTALIKSLIVFIRSCQKEKRVVNIDELKKFCDATLKIVLKNVNVTNVETRHDFKDPPLSKKDKELMSHSKCVGNGVVIEEIVEENVVSSSGKDSKLLMIEWPVDEPTNNENVGYLECDNEENMSIGMEIRGNGRVLDEKCTKLILKRKATTLLGYSVTLGDFHVMSNYVVTHIYELCRTFAKILKEHVQHGSYGVAPHLRLCRSRIEAISTSPKFSYFVIHSTRDSQVTTRASLEGIFQLQSPSFQECSKMGDVDINTLTMERYLALTRGNQTPCMVKPEIGNNVNF</sequence>
<organism evidence="1 2">
    <name type="scientific">Tanacetum coccineum</name>
    <dbReference type="NCBI Taxonomy" id="301880"/>
    <lineage>
        <taxon>Eukaryota</taxon>
        <taxon>Viridiplantae</taxon>
        <taxon>Streptophyta</taxon>
        <taxon>Embryophyta</taxon>
        <taxon>Tracheophyta</taxon>
        <taxon>Spermatophyta</taxon>
        <taxon>Magnoliopsida</taxon>
        <taxon>eudicotyledons</taxon>
        <taxon>Gunneridae</taxon>
        <taxon>Pentapetalae</taxon>
        <taxon>asterids</taxon>
        <taxon>campanulids</taxon>
        <taxon>Asterales</taxon>
        <taxon>Asteraceae</taxon>
        <taxon>Asteroideae</taxon>
        <taxon>Anthemideae</taxon>
        <taxon>Anthemidinae</taxon>
        <taxon>Tanacetum</taxon>
    </lineage>
</organism>
<evidence type="ECO:0000313" key="2">
    <source>
        <dbReference type="Proteomes" id="UP001151760"/>
    </source>
</evidence>
<name>A0ABQ4ZWX4_9ASTR</name>
<evidence type="ECO:0000313" key="1">
    <source>
        <dbReference type="EMBL" id="GJS94804.1"/>
    </source>
</evidence>
<gene>
    <name evidence="1" type="ORF">Tco_0801772</name>
</gene>
<reference evidence="1" key="1">
    <citation type="journal article" date="2022" name="Int. J. Mol. Sci.">
        <title>Draft Genome of Tanacetum Coccineum: Genomic Comparison of Closely Related Tanacetum-Family Plants.</title>
        <authorList>
            <person name="Yamashiro T."/>
            <person name="Shiraishi A."/>
            <person name="Nakayama K."/>
            <person name="Satake H."/>
        </authorList>
    </citation>
    <scope>NUCLEOTIDE SEQUENCE</scope>
</reference>
<accession>A0ABQ4ZWX4</accession>
<dbReference type="Proteomes" id="UP001151760">
    <property type="component" value="Unassembled WGS sequence"/>
</dbReference>
<keyword evidence="2" id="KW-1185">Reference proteome</keyword>
<protein>
    <submittedName>
        <fullName evidence="1">Uncharacterized protein</fullName>
    </submittedName>
</protein>
<dbReference type="EMBL" id="BQNB010011760">
    <property type="protein sequence ID" value="GJS94804.1"/>
    <property type="molecule type" value="Genomic_DNA"/>
</dbReference>